<dbReference type="PANTHER" id="PTHR23429:SF0">
    <property type="entry name" value="GLUCOSE-6-PHOSPHATE 1-DEHYDROGENASE"/>
    <property type="match status" value="1"/>
</dbReference>
<gene>
    <name evidence="12" type="ORF">FFLO_05322</name>
</gene>
<protein>
    <recommendedName>
        <fullName evidence="3 8">Glucose-6-phosphate 1-dehydrogenase</fullName>
        <ecNumber evidence="2 8">1.1.1.49</ecNumber>
    </recommendedName>
</protein>
<dbReference type="NCBIfam" id="TIGR00871">
    <property type="entry name" value="zwf"/>
    <property type="match status" value="1"/>
</dbReference>
<dbReference type="InterPro" id="IPR001282">
    <property type="entry name" value="G6P_DH"/>
</dbReference>
<dbReference type="Proteomes" id="UP000812966">
    <property type="component" value="Unassembled WGS sequence"/>
</dbReference>
<dbReference type="AlphaFoldDB" id="A0A8K0JHJ6"/>
<dbReference type="Gene3D" id="3.30.360.10">
    <property type="entry name" value="Dihydrodipicolinate Reductase, domain 2"/>
    <property type="match status" value="1"/>
</dbReference>
<comment type="catalytic activity">
    <reaction evidence="8">
        <text>D-glucose 6-phosphate + NADP(+) = 6-phospho-D-glucono-1,5-lactone + NADPH + H(+)</text>
        <dbReference type="Rhea" id="RHEA:15841"/>
        <dbReference type="ChEBI" id="CHEBI:15378"/>
        <dbReference type="ChEBI" id="CHEBI:57783"/>
        <dbReference type="ChEBI" id="CHEBI:57955"/>
        <dbReference type="ChEBI" id="CHEBI:58349"/>
        <dbReference type="ChEBI" id="CHEBI:61548"/>
        <dbReference type="EC" id="1.1.1.49"/>
    </reaction>
</comment>
<keyword evidence="7 8" id="KW-0119">Carbohydrate metabolism</keyword>
<keyword evidence="13" id="KW-1185">Reference proteome</keyword>
<evidence type="ECO:0000313" key="12">
    <source>
        <dbReference type="EMBL" id="KAG7529917.1"/>
    </source>
</evidence>
<dbReference type="GO" id="GO:0006006">
    <property type="term" value="P:glucose metabolic process"/>
    <property type="evidence" value="ECO:0007669"/>
    <property type="project" value="UniProtKB-KW"/>
</dbReference>
<dbReference type="HAMAP" id="MF_00966">
    <property type="entry name" value="G6PD"/>
    <property type="match status" value="1"/>
</dbReference>
<evidence type="ECO:0000256" key="1">
    <source>
        <dbReference type="ARBA" id="ARBA00004937"/>
    </source>
</evidence>
<evidence type="ECO:0000256" key="4">
    <source>
        <dbReference type="ARBA" id="ARBA00022526"/>
    </source>
</evidence>
<comment type="pathway">
    <text evidence="1 8">Carbohydrate degradation; pentose phosphate pathway; D-ribulose 5-phosphate from D-glucose 6-phosphate (oxidative stage): step 1/3.</text>
</comment>
<evidence type="ECO:0000256" key="7">
    <source>
        <dbReference type="ARBA" id="ARBA00023277"/>
    </source>
</evidence>
<dbReference type="InterPro" id="IPR022675">
    <property type="entry name" value="G6P_DH_C"/>
</dbReference>
<comment type="similarity">
    <text evidence="8">Belongs to the glucose-6-phosphate dehydrogenase family.</text>
</comment>
<comment type="caution">
    <text evidence="12">The sequence shown here is derived from an EMBL/GenBank/DDBJ whole genome shotgun (WGS) entry which is preliminary data.</text>
</comment>
<dbReference type="Pfam" id="PF00479">
    <property type="entry name" value="G6PD_N"/>
    <property type="match status" value="1"/>
</dbReference>
<dbReference type="SUPFAM" id="SSF55347">
    <property type="entry name" value="Glyceraldehyde-3-phosphate dehydrogenase-like, C-terminal domain"/>
    <property type="match status" value="1"/>
</dbReference>
<reference evidence="12" key="1">
    <citation type="submission" date="2020-04" db="EMBL/GenBank/DDBJ databases">
        <title>Analysis of mating type loci in Filobasidium floriforme.</title>
        <authorList>
            <person name="Nowrousian M."/>
        </authorList>
    </citation>
    <scope>NUCLEOTIDE SEQUENCE</scope>
    <source>
        <strain evidence="12">CBS 6242</strain>
    </source>
</reference>
<keyword evidence="5 8" id="KW-0521">NADP</keyword>
<evidence type="ECO:0000259" key="11">
    <source>
        <dbReference type="Pfam" id="PF02781"/>
    </source>
</evidence>
<evidence type="ECO:0000256" key="3">
    <source>
        <dbReference type="ARBA" id="ARBA00020444"/>
    </source>
</evidence>
<accession>A0A8K0JHJ6</accession>
<dbReference type="GO" id="GO:0005829">
    <property type="term" value="C:cytosol"/>
    <property type="evidence" value="ECO:0007669"/>
    <property type="project" value="TreeGrafter"/>
</dbReference>
<dbReference type="GO" id="GO:0004345">
    <property type="term" value="F:glucose-6-phosphate dehydrogenase activity"/>
    <property type="evidence" value="ECO:0007669"/>
    <property type="project" value="UniProtKB-EC"/>
</dbReference>
<feature type="domain" description="Glucose-6-phosphate dehydrogenase C-terminal" evidence="11">
    <location>
        <begin position="300"/>
        <end position="584"/>
    </location>
</feature>
<dbReference type="InterPro" id="IPR036291">
    <property type="entry name" value="NAD(P)-bd_dom_sf"/>
</dbReference>
<evidence type="ECO:0000256" key="2">
    <source>
        <dbReference type="ARBA" id="ARBA00013019"/>
    </source>
</evidence>
<dbReference type="EC" id="1.1.1.49" evidence="2 8"/>
<feature type="region of interest" description="Disordered" evidence="9">
    <location>
        <begin position="42"/>
        <end position="64"/>
    </location>
</feature>
<feature type="domain" description="Glucose-6-phosphate dehydrogenase NAD-binding" evidence="10">
    <location>
        <begin position="99"/>
        <end position="283"/>
    </location>
</feature>
<name>A0A8K0JHJ6_9TREE</name>
<dbReference type="EMBL" id="JABELV010000131">
    <property type="protein sequence ID" value="KAG7529917.1"/>
    <property type="molecule type" value="Genomic_DNA"/>
</dbReference>
<keyword evidence="6 8" id="KW-0560">Oxidoreductase</keyword>
<organism evidence="12 13">
    <name type="scientific">Filobasidium floriforme</name>
    <dbReference type="NCBI Taxonomy" id="5210"/>
    <lineage>
        <taxon>Eukaryota</taxon>
        <taxon>Fungi</taxon>
        <taxon>Dikarya</taxon>
        <taxon>Basidiomycota</taxon>
        <taxon>Agaricomycotina</taxon>
        <taxon>Tremellomycetes</taxon>
        <taxon>Filobasidiales</taxon>
        <taxon>Filobasidiaceae</taxon>
        <taxon>Filobasidium</taxon>
    </lineage>
</organism>
<comment type="function">
    <text evidence="8">Catalyzes the rate-limiting step of the oxidative pentose-phosphate pathway, which represents a route for the dissimilation of carbohydrates besides glycolysis.</text>
</comment>
<dbReference type="UniPathway" id="UPA00115">
    <property type="reaction ID" value="UER00408"/>
</dbReference>
<evidence type="ECO:0000256" key="5">
    <source>
        <dbReference type="ARBA" id="ARBA00022857"/>
    </source>
</evidence>
<dbReference type="SUPFAM" id="SSF51735">
    <property type="entry name" value="NAD(P)-binding Rossmann-fold domains"/>
    <property type="match status" value="1"/>
</dbReference>
<evidence type="ECO:0000256" key="9">
    <source>
        <dbReference type="SAM" id="MobiDB-lite"/>
    </source>
</evidence>
<dbReference type="Pfam" id="PF02781">
    <property type="entry name" value="G6PD_C"/>
    <property type="match status" value="1"/>
</dbReference>
<keyword evidence="4 8" id="KW-0313">Glucose metabolism</keyword>
<sequence length="590" mass="67341">MTSIVFRPIPRQRLHIRTFTTSRTCQFFRPSIPFARKAIARPSQPRPFASRPLSSPRKPPYQRFNVSSFDKKYLSDMSANDNKKDSKAQREIKEKCFIVVFGASGDLAKKMTFPSLFQLFKLDLLPSKTKIIGYARSDMDNDKFMEQVAGGLEGEDEKKVEEFKKLAKYVRGAYDEDEAFQNLENELQTIAGDEFDGESHRLYYLAVPPSQFTSLAQMLAKNNKPNSDNKANTKTLSSRLVIEKPFGKDSESCQKMMKDIAEAGWEQKEIYRVDHFAAIETIKQLPYLIFAQPSPFSPHSLLNKNHVQAVMIELKESFGCEGRGGYFDEFGIVRDVLQNHFMQVMTMLAMDRPDSLDGDELRDEKVKVLKSIAAVDPKDESSYILGQYTKSKDGKKPGYTEDESVENKESKTATYAEMVLKIDNERWQGVPWILKSAKAIEEDIMRVIVHLKPHEDSGFTPLYEGTKPSALVFELFETKKVYFSINSRKPGFVGGPTRSKVVLDWDSEEAQKEGKSLDPYAVVIGEAIRGREENFVREDELYEAWRIFTPFLKHIESEAGPKPEPYEYGSEGPEGFKKFEEKLGYQAGLQ</sequence>
<dbReference type="GO" id="GO:0009051">
    <property type="term" value="P:pentose-phosphate shunt, oxidative branch"/>
    <property type="evidence" value="ECO:0007669"/>
    <property type="project" value="TreeGrafter"/>
</dbReference>
<dbReference type="Gene3D" id="3.40.50.720">
    <property type="entry name" value="NAD(P)-binding Rossmann-like Domain"/>
    <property type="match status" value="1"/>
</dbReference>
<evidence type="ECO:0000256" key="6">
    <source>
        <dbReference type="ARBA" id="ARBA00023002"/>
    </source>
</evidence>
<proteinExistence type="inferred from homology"/>
<evidence type="ECO:0000259" key="10">
    <source>
        <dbReference type="Pfam" id="PF00479"/>
    </source>
</evidence>
<dbReference type="InterPro" id="IPR022674">
    <property type="entry name" value="G6P_DH_NAD-bd"/>
</dbReference>
<evidence type="ECO:0000313" key="13">
    <source>
        <dbReference type="Proteomes" id="UP000812966"/>
    </source>
</evidence>
<dbReference type="PANTHER" id="PTHR23429">
    <property type="entry name" value="GLUCOSE-6-PHOSPHATE 1-DEHYDROGENASE G6PD"/>
    <property type="match status" value="1"/>
</dbReference>
<evidence type="ECO:0000256" key="8">
    <source>
        <dbReference type="RuleBase" id="RU362120"/>
    </source>
</evidence>
<dbReference type="GO" id="GO:0050661">
    <property type="term" value="F:NADP binding"/>
    <property type="evidence" value="ECO:0007669"/>
    <property type="project" value="InterPro"/>
</dbReference>
<dbReference type="PRINTS" id="PR00079">
    <property type="entry name" value="G6PDHDRGNASE"/>
</dbReference>